<dbReference type="Gene3D" id="3.80.10.10">
    <property type="entry name" value="Ribonuclease Inhibitor"/>
    <property type="match status" value="1"/>
</dbReference>
<name>D2W4J3_NAEGR</name>
<feature type="domain" description="Transcription elongation factor Eaf N-terminal" evidence="9">
    <location>
        <begin position="11"/>
        <end position="115"/>
    </location>
</feature>
<dbReference type="SUPFAM" id="SSF52047">
    <property type="entry name" value="RNI-like"/>
    <property type="match status" value="1"/>
</dbReference>
<dbReference type="PANTHER" id="PTHR15970">
    <property type="entry name" value="ELL-ASSOCIATED FACTOR EAF"/>
    <property type="match status" value="1"/>
</dbReference>
<gene>
    <name evidence="10" type="ORF">NAEGRDRAFT_76327</name>
</gene>
<dbReference type="RefSeq" id="XP_002668749.1">
    <property type="nucleotide sequence ID" value="XM_002668703.1"/>
</dbReference>
<dbReference type="GeneID" id="8856308"/>
<dbReference type="GO" id="GO:0032783">
    <property type="term" value="C:super elongation complex"/>
    <property type="evidence" value="ECO:0007669"/>
    <property type="project" value="InterPro"/>
</dbReference>
<keyword evidence="11" id="KW-1185">Reference proteome</keyword>
<dbReference type="OrthoDB" id="125903at2759"/>
<protein>
    <submittedName>
        <fullName evidence="10">Predicted protein</fullName>
    </submittedName>
</protein>
<keyword evidence="7" id="KW-0539">Nucleus</keyword>
<organism evidence="11">
    <name type="scientific">Naegleria gruberi</name>
    <name type="common">Amoeba</name>
    <dbReference type="NCBI Taxonomy" id="5762"/>
    <lineage>
        <taxon>Eukaryota</taxon>
        <taxon>Discoba</taxon>
        <taxon>Heterolobosea</taxon>
        <taxon>Tetramitia</taxon>
        <taxon>Eutetramitia</taxon>
        <taxon>Vahlkampfiidae</taxon>
        <taxon>Naegleria</taxon>
    </lineage>
</organism>
<keyword evidence="6" id="KW-0804">Transcription</keyword>
<evidence type="ECO:0000256" key="2">
    <source>
        <dbReference type="ARBA" id="ARBA00007798"/>
    </source>
</evidence>
<dbReference type="InParanoid" id="D2W4J3"/>
<evidence type="ECO:0000256" key="1">
    <source>
        <dbReference type="ARBA" id="ARBA00004123"/>
    </source>
</evidence>
<dbReference type="PANTHER" id="PTHR15970:SF2">
    <property type="entry name" value="ELL-ASSOCIATED FACTOR EAF"/>
    <property type="match status" value="1"/>
</dbReference>
<evidence type="ECO:0000313" key="11">
    <source>
        <dbReference type="Proteomes" id="UP000006671"/>
    </source>
</evidence>
<comment type="similarity">
    <text evidence="2">Belongs to the EAF family.</text>
</comment>
<dbReference type="InterPro" id="IPR019194">
    <property type="entry name" value="Tscrpt_elong_fac_Eaf_N"/>
</dbReference>
<evidence type="ECO:0000256" key="3">
    <source>
        <dbReference type="ARBA" id="ARBA00022553"/>
    </source>
</evidence>
<dbReference type="InterPro" id="IPR027093">
    <property type="entry name" value="EAF_fam"/>
</dbReference>
<evidence type="ECO:0000256" key="7">
    <source>
        <dbReference type="ARBA" id="ARBA00023242"/>
    </source>
</evidence>
<dbReference type="GO" id="GO:0006368">
    <property type="term" value="P:transcription elongation by RNA polymerase II"/>
    <property type="evidence" value="ECO:0007669"/>
    <property type="project" value="InterPro"/>
</dbReference>
<evidence type="ECO:0000259" key="9">
    <source>
        <dbReference type="Pfam" id="PF09816"/>
    </source>
</evidence>
<evidence type="ECO:0000256" key="4">
    <source>
        <dbReference type="ARBA" id="ARBA00023015"/>
    </source>
</evidence>
<dbReference type="Proteomes" id="UP000006671">
    <property type="component" value="Unassembled WGS sequence"/>
</dbReference>
<evidence type="ECO:0000256" key="6">
    <source>
        <dbReference type="ARBA" id="ARBA00023163"/>
    </source>
</evidence>
<dbReference type="KEGG" id="ngr:NAEGRDRAFT_76327"/>
<keyword evidence="4" id="KW-0805">Transcription regulation</keyword>
<reference evidence="10 11" key="1">
    <citation type="journal article" date="2010" name="Cell">
        <title>The genome of Naegleria gruberi illuminates early eukaryotic versatility.</title>
        <authorList>
            <person name="Fritz-Laylin L.K."/>
            <person name="Prochnik S.E."/>
            <person name="Ginger M.L."/>
            <person name="Dacks J.B."/>
            <person name="Carpenter M.L."/>
            <person name="Field M.C."/>
            <person name="Kuo A."/>
            <person name="Paredez A."/>
            <person name="Chapman J."/>
            <person name="Pham J."/>
            <person name="Shu S."/>
            <person name="Neupane R."/>
            <person name="Cipriano M."/>
            <person name="Mancuso J."/>
            <person name="Tu H."/>
            <person name="Salamov A."/>
            <person name="Lindquist E."/>
            <person name="Shapiro H."/>
            <person name="Lucas S."/>
            <person name="Grigoriev I.V."/>
            <person name="Cande W.Z."/>
            <person name="Fulton C."/>
            <person name="Rokhsar D.S."/>
            <person name="Dawson S.C."/>
        </authorList>
    </citation>
    <scope>NUCLEOTIDE SEQUENCE [LARGE SCALE GENOMIC DNA]</scope>
    <source>
        <strain evidence="10 11">NEG-M</strain>
    </source>
</reference>
<keyword evidence="5" id="KW-0010">Activator</keyword>
<keyword evidence="3" id="KW-0597">Phosphoprotein</keyword>
<dbReference type="Pfam" id="PF09816">
    <property type="entry name" value="EAF"/>
    <property type="match status" value="1"/>
</dbReference>
<evidence type="ECO:0000256" key="5">
    <source>
        <dbReference type="ARBA" id="ARBA00023159"/>
    </source>
</evidence>
<dbReference type="VEuPathDB" id="AmoebaDB:NAEGRDRAFT_76327"/>
<dbReference type="GO" id="GO:0003711">
    <property type="term" value="F:transcription elongation factor activity"/>
    <property type="evidence" value="ECO:0007669"/>
    <property type="project" value="TreeGrafter"/>
</dbReference>
<feature type="compositionally biased region" description="Low complexity" evidence="8">
    <location>
        <begin position="160"/>
        <end position="220"/>
    </location>
</feature>
<dbReference type="EMBL" id="GG738960">
    <property type="protein sequence ID" value="EFC36005.1"/>
    <property type="molecule type" value="Genomic_DNA"/>
</dbReference>
<sequence length="502" mass="56610">MNTNLQKDCEYSIELGDSFSQLTNSSSNNSSNSSSSNNEFHSLVYKFKPKSLKDNSWEGKIDIDTSSTIVHLNTNNSRLFKGTFESYKKPNIHECILIYDKNSNTFTLEKLHATIGALQQIDNNSSSSNNLQNLNNNNSLNNMMMNNIITETITSNYLNNNNNMNNSNNLNNNNNNLNSNMNSTMMRSNSSSSTTQLLNSTVSSKTTTPPKRSLTPSSSTHSLDIELPKKKLKDSPPTFNPTFMTSNNNMTNMINSNMTNSNNNSNSTKGCELISKMNNLTHLELNSTGVTGDGIQYFQHLNKLSILGITGEKWEIKDEHNIKDISYLSNLKKLTFLDLFRTDIVNQDLIHISKLSHLKYLKLDWITFEGIKHLINLTNLKELKLIDSEIGEKGIKIICEKFPCLSNLNLADVTTGVYGDKSQGGLWLSSLVDISHEDDIYLIDYFLMNKLKRKMKWTESTFWSLKVLTFVTNDYKAASDKSIAKPVISGMLEEEGQPLKEI</sequence>
<comment type="subcellular location">
    <subcellularLocation>
        <location evidence="1">Nucleus</location>
    </subcellularLocation>
</comment>
<dbReference type="AlphaFoldDB" id="D2W4J3"/>
<dbReference type="InterPro" id="IPR032675">
    <property type="entry name" value="LRR_dom_sf"/>
</dbReference>
<proteinExistence type="inferred from homology"/>
<evidence type="ECO:0000313" key="10">
    <source>
        <dbReference type="EMBL" id="EFC36005.1"/>
    </source>
</evidence>
<accession>D2W4J3</accession>
<evidence type="ECO:0000256" key="8">
    <source>
        <dbReference type="SAM" id="MobiDB-lite"/>
    </source>
</evidence>
<feature type="region of interest" description="Disordered" evidence="8">
    <location>
        <begin position="160"/>
        <end position="240"/>
    </location>
</feature>